<dbReference type="Pfam" id="PF00581">
    <property type="entry name" value="Rhodanese"/>
    <property type="match status" value="2"/>
</dbReference>
<dbReference type="FunFam" id="3.60.15.10:FF:000030">
    <property type="entry name" value="Metallo-beta-lactamase family protein"/>
    <property type="match status" value="1"/>
</dbReference>
<dbReference type="InterPro" id="IPR001279">
    <property type="entry name" value="Metallo-B-lactamas"/>
</dbReference>
<proteinExistence type="predicted"/>
<dbReference type="SUPFAM" id="SSF52821">
    <property type="entry name" value="Rhodanese/Cell cycle control phosphatase"/>
    <property type="match status" value="2"/>
</dbReference>
<comment type="caution">
    <text evidence="3">The sequence shown here is derived from an EMBL/GenBank/DDBJ whole genome shotgun (WGS) entry which is preliminary data.</text>
</comment>
<dbReference type="InterPro" id="IPR051682">
    <property type="entry name" value="Mito_Persulfide_Diox"/>
</dbReference>
<accession>A0A9W6ETR9</accession>
<dbReference type="GO" id="GO:0006749">
    <property type="term" value="P:glutathione metabolic process"/>
    <property type="evidence" value="ECO:0007669"/>
    <property type="project" value="InterPro"/>
</dbReference>
<organism evidence="3 4">
    <name type="scientific">Neptunitalea chrysea</name>
    <dbReference type="NCBI Taxonomy" id="1647581"/>
    <lineage>
        <taxon>Bacteria</taxon>
        <taxon>Pseudomonadati</taxon>
        <taxon>Bacteroidota</taxon>
        <taxon>Flavobacteriia</taxon>
        <taxon>Flavobacteriales</taxon>
        <taxon>Flavobacteriaceae</taxon>
        <taxon>Neptunitalea</taxon>
    </lineage>
</organism>
<dbReference type="GO" id="GO:0070813">
    <property type="term" value="P:hydrogen sulfide metabolic process"/>
    <property type="evidence" value="ECO:0007669"/>
    <property type="project" value="TreeGrafter"/>
</dbReference>
<dbReference type="EMBL" id="BRVP01000003">
    <property type="protein sequence ID" value="GLB51514.1"/>
    <property type="molecule type" value="Genomic_DNA"/>
</dbReference>
<dbReference type="InterPro" id="IPR036866">
    <property type="entry name" value="RibonucZ/Hydroxyglut_hydro"/>
</dbReference>
<dbReference type="Pfam" id="PF00753">
    <property type="entry name" value="Lactamase_B"/>
    <property type="match status" value="1"/>
</dbReference>
<reference evidence="3" key="1">
    <citation type="submission" date="2022-07" db="EMBL/GenBank/DDBJ databases">
        <title>Taxonomy of Novel Oxalotrophic and Methylotrophic Bacteria.</title>
        <authorList>
            <person name="Sahin N."/>
            <person name="Tani A."/>
        </authorList>
    </citation>
    <scope>NUCLEOTIDE SEQUENCE</scope>
    <source>
        <strain evidence="3">AM327</strain>
    </source>
</reference>
<dbReference type="CDD" id="cd07724">
    <property type="entry name" value="POD-like_MBL-fold"/>
    <property type="match status" value="1"/>
</dbReference>
<dbReference type="InterPro" id="IPR001763">
    <property type="entry name" value="Rhodanese-like_dom"/>
</dbReference>
<feature type="domain" description="Rhodanese" evidence="2">
    <location>
        <begin position="375"/>
        <end position="463"/>
    </location>
</feature>
<keyword evidence="1" id="KW-0479">Metal-binding</keyword>
<dbReference type="GO" id="GO:0050313">
    <property type="term" value="F:sulfur dioxygenase activity"/>
    <property type="evidence" value="ECO:0007669"/>
    <property type="project" value="InterPro"/>
</dbReference>
<name>A0A9W6ETR9_9FLAO</name>
<dbReference type="PROSITE" id="PS50206">
    <property type="entry name" value="RHODANESE_3"/>
    <property type="match status" value="2"/>
</dbReference>
<dbReference type="SMART" id="SM00849">
    <property type="entry name" value="Lactamase_B"/>
    <property type="match status" value="1"/>
</dbReference>
<evidence type="ECO:0000259" key="2">
    <source>
        <dbReference type="PROSITE" id="PS50206"/>
    </source>
</evidence>
<evidence type="ECO:0000313" key="3">
    <source>
        <dbReference type="EMBL" id="GLB51514.1"/>
    </source>
</evidence>
<dbReference type="SUPFAM" id="SSF56281">
    <property type="entry name" value="Metallo-hydrolase/oxidoreductase"/>
    <property type="match status" value="1"/>
</dbReference>
<feature type="domain" description="Rhodanese" evidence="2">
    <location>
        <begin position="269"/>
        <end position="360"/>
    </location>
</feature>
<dbReference type="Gene3D" id="3.60.15.10">
    <property type="entry name" value="Ribonuclease Z/Hydroxyacylglutathione hydrolase-like"/>
    <property type="match status" value="1"/>
</dbReference>
<keyword evidence="4" id="KW-1185">Reference proteome</keyword>
<evidence type="ECO:0000313" key="4">
    <source>
        <dbReference type="Proteomes" id="UP001143545"/>
    </source>
</evidence>
<dbReference type="SMART" id="SM00450">
    <property type="entry name" value="RHOD"/>
    <property type="match status" value="2"/>
</dbReference>
<gene>
    <name evidence="3" type="ORF">NBRC110019_05530</name>
</gene>
<dbReference type="CDD" id="cd00158">
    <property type="entry name" value="RHOD"/>
    <property type="match status" value="2"/>
</dbReference>
<dbReference type="AlphaFoldDB" id="A0A9W6ETR9"/>
<dbReference type="InterPro" id="IPR036873">
    <property type="entry name" value="Rhodanese-like_dom_sf"/>
</dbReference>
<sequence>MNIEQIYTGCLAQGAYYIESDGEVAIIDPLREVAPYIEKAKQDNAKIKYIFETHFHADFVSGHVTLAKETGAEIIYGPTASPSFKANIAEDGQVFQLGNISFTVLHTPGHTMESTTYLLKDAQGKDRAIFSGDTLFLGDVGRPDLAQKAADMTQEQLAGLLFESLRNKIMPLADDVIVYPAHGAGSACGKNMMKETVDTLGNQKQMNYALRADMTKDEFIKEVTDGLLPPPQYFPLNVKMNKEGYEDIDEVLERGTKALNPDAFEVMANEVEAVVLDVRRQSEFIKGHIPRSIFIGIDGGFAPWVGALIKDVKQPILLVIPEGREEEVVTRLSRVGFDMTLGYLEGGFEAWKNAGKDYDTLASISAETFKERLEAQPDLAVFDVRKDGEFVSEHVLTANHTPLDYLNDYLEKFPKEKDFYVHCAGGYRSVIAASILKSRGYHNLIDVAGGFKAIKEAGIAVSNKVCPTELEK</sequence>
<protein>
    <submittedName>
        <fullName evidence="3">MBL fold metallo-hydrolase</fullName>
    </submittedName>
</protein>
<evidence type="ECO:0000256" key="1">
    <source>
        <dbReference type="ARBA" id="ARBA00022723"/>
    </source>
</evidence>
<dbReference type="GO" id="GO:0046872">
    <property type="term" value="F:metal ion binding"/>
    <property type="evidence" value="ECO:0007669"/>
    <property type="project" value="UniProtKB-KW"/>
</dbReference>
<dbReference type="RefSeq" id="WP_281752121.1">
    <property type="nucleotide sequence ID" value="NZ_BRVP01000003.1"/>
</dbReference>
<dbReference type="InterPro" id="IPR044528">
    <property type="entry name" value="POD-like_MBL-fold"/>
</dbReference>
<dbReference type="Gene3D" id="3.40.250.10">
    <property type="entry name" value="Rhodanese-like domain"/>
    <property type="match status" value="2"/>
</dbReference>
<dbReference type="Proteomes" id="UP001143545">
    <property type="component" value="Unassembled WGS sequence"/>
</dbReference>
<dbReference type="PANTHER" id="PTHR43084:SF1">
    <property type="entry name" value="PERSULFIDE DIOXYGENASE ETHE1, MITOCHONDRIAL"/>
    <property type="match status" value="1"/>
</dbReference>
<dbReference type="PANTHER" id="PTHR43084">
    <property type="entry name" value="PERSULFIDE DIOXYGENASE ETHE1"/>
    <property type="match status" value="1"/>
</dbReference>